<evidence type="ECO:0000313" key="5">
    <source>
        <dbReference type="Proteomes" id="UP000606115"/>
    </source>
</evidence>
<dbReference type="Proteomes" id="UP000606115">
    <property type="component" value="Unassembled WGS sequence"/>
</dbReference>
<dbReference type="SUPFAM" id="SSF48498">
    <property type="entry name" value="Tetracyclin repressor-like, C-terminal domain"/>
    <property type="match status" value="1"/>
</dbReference>
<evidence type="ECO:0000259" key="3">
    <source>
        <dbReference type="Pfam" id="PF02909"/>
    </source>
</evidence>
<dbReference type="EMBL" id="BMKX01000001">
    <property type="protein sequence ID" value="GGJ48840.1"/>
    <property type="molecule type" value="Genomic_DNA"/>
</dbReference>
<gene>
    <name evidence="4" type="ORF">GCM10007173_04320</name>
</gene>
<keyword evidence="1" id="KW-0805">Transcription regulation</keyword>
<evidence type="ECO:0000313" key="4">
    <source>
        <dbReference type="EMBL" id="GGJ48840.1"/>
    </source>
</evidence>
<dbReference type="Gene3D" id="1.10.357.10">
    <property type="entry name" value="Tetracycline Repressor, domain 2"/>
    <property type="match status" value="1"/>
</dbReference>
<reference evidence="5" key="1">
    <citation type="journal article" date="2019" name="Int. J. Syst. Evol. Microbiol.">
        <title>The Global Catalogue of Microorganisms (GCM) 10K type strain sequencing project: providing services to taxonomists for standard genome sequencing and annotation.</title>
        <authorList>
            <consortium name="The Broad Institute Genomics Platform"/>
            <consortium name="The Broad Institute Genome Sequencing Center for Infectious Disease"/>
            <person name="Wu L."/>
            <person name="Ma J."/>
        </authorList>
    </citation>
    <scope>NUCLEOTIDE SEQUENCE [LARGE SCALE GENOMIC DNA]</scope>
    <source>
        <strain evidence="5">CGMCC 1.3685</strain>
    </source>
</reference>
<accession>A0ABQ2D7M9</accession>
<dbReference type="Pfam" id="PF02909">
    <property type="entry name" value="TetR_C_1"/>
    <property type="match status" value="1"/>
</dbReference>
<feature type="domain" description="Tetracycline repressor TetR C-terminal" evidence="3">
    <location>
        <begin position="16"/>
        <end position="115"/>
    </location>
</feature>
<dbReference type="InterPro" id="IPR004111">
    <property type="entry name" value="Repressor_TetR_C"/>
</dbReference>
<name>A0ABQ2D7M9_9MICC</name>
<evidence type="ECO:0000256" key="2">
    <source>
        <dbReference type="ARBA" id="ARBA00023163"/>
    </source>
</evidence>
<sequence length="148" mass="16510">MRGRAMSEIQLSELDRVDWQEAVRQIAMEYGDSYAKHPRLIPLFTSHSVRDQTTLRVYDALTEAFAMAGFEPKERLQANTIIDSFVLGSALDATAPSTVWEADTQSSHAFTEALSAGLQEPNRAEQTFFHGLTFIIQSLTGKQKKADS</sequence>
<evidence type="ECO:0000256" key="1">
    <source>
        <dbReference type="ARBA" id="ARBA00023015"/>
    </source>
</evidence>
<keyword evidence="5" id="KW-1185">Reference proteome</keyword>
<dbReference type="InterPro" id="IPR036271">
    <property type="entry name" value="Tet_transcr_reg_TetR-rel_C_sf"/>
</dbReference>
<comment type="caution">
    <text evidence="4">The sequence shown here is derived from an EMBL/GenBank/DDBJ whole genome shotgun (WGS) entry which is preliminary data.</text>
</comment>
<keyword evidence="2" id="KW-0804">Transcription</keyword>
<organism evidence="4 5">
    <name type="scientific">Glutamicibacter ardleyensis</name>
    <dbReference type="NCBI Taxonomy" id="225894"/>
    <lineage>
        <taxon>Bacteria</taxon>
        <taxon>Bacillati</taxon>
        <taxon>Actinomycetota</taxon>
        <taxon>Actinomycetes</taxon>
        <taxon>Micrococcales</taxon>
        <taxon>Micrococcaceae</taxon>
        <taxon>Glutamicibacter</taxon>
    </lineage>
</organism>
<protein>
    <recommendedName>
        <fullName evidence="3">Tetracycline repressor TetR C-terminal domain-containing protein</fullName>
    </recommendedName>
</protein>
<proteinExistence type="predicted"/>